<evidence type="ECO:0008006" key="5">
    <source>
        <dbReference type="Google" id="ProtNLM"/>
    </source>
</evidence>
<evidence type="ECO:0000313" key="4">
    <source>
        <dbReference type="Proteomes" id="UP001217089"/>
    </source>
</evidence>
<dbReference type="Proteomes" id="UP001217089">
    <property type="component" value="Unassembled WGS sequence"/>
</dbReference>
<proteinExistence type="inferred from homology"/>
<dbReference type="Gene3D" id="3.90.226.10">
    <property type="entry name" value="2-enoyl-CoA Hydratase, Chain A, domain 1"/>
    <property type="match status" value="1"/>
</dbReference>
<keyword evidence="2" id="KW-0456">Lyase</keyword>
<reference evidence="3 4" key="1">
    <citation type="submission" date="2022-12" db="EMBL/GenBank/DDBJ databases">
        <title>Chromosome-level genome of Tegillarca granosa.</title>
        <authorList>
            <person name="Kim J."/>
        </authorList>
    </citation>
    <scope>NUCLEOTIDE SEQUENCE [LARGE SCALE GENOMIC DNA]</scope>
    <source>
        <strain evidence="3">Teg-2019</strain>
        <tissue evidence="3">Adductor muscle</tissue>
    </source>
</reference>
<dbReference type="EMBL" id="JARBDR010000918">
    <property type="protein sequence ID" value="KAJ8301464.1"/>
    <property type="molecule type" value="Genomic_DNA"/>
</dbReference>
<dbReference type="SUPFAM" id="SSF52096">
    <property type="entry name" value="ClpP/crotonase"/>
    <property type="match status" value="1"/>
</dbReference>
<protein>
    <recommendedName>
        <fullName evidence="5">Enoyl-CoA hydratase</fullName>
    </recommendedName>
</protein>
<dbReference type="PANTHER" id="PTHR11941:SF171">
    <property type="entry name" value="SD19268P"/>
    <property type="match status" value="1"/>
</dbReference>
<name>A0ABQ9E7Z2_TEGGR</name>
<sequence length="128" mass="13846">MQRLLANSAKMGLVEAALGLIPGGGGTQRMARAIGPAKAKELIYTARMITGTEAYDLGLLNHVVEQNEAGDAAFQRSLALAQEILKSVDLNTGLQFEEACYAQVIPTKDRVEALKAFKEKRKPKFIGE</sequence>
<evidence type="ECO:0000256" key="2">
    <source>
        <dbReference type="ARBA" id="ARBA00023239"/>
    </source>
</evidence>
<evidence type="ECO:0000256" key="1">
    <source>
        <dbReference type="ARBA" id="ARBA00005254"/>
    </source>
</evidence>
<comment type="caution">
    <text evidence="3">The sequence shown here is derived from an EMBL/GenBank/DDBJ whole genome shotgun (WGS) entry which is preliminary data.</text>
</comment>
<organism evidence="3 4">
    <name type="scientific">Tegillarca granosa</name>
    <name type="common">Malaysian cockle</name>
    <name type="synonym">Anadara granosa</name>
    <dbReference type="NCBI Taxonomy" id="220873"/>
    <lineage>
        <taxon>Eukaryota</taxon>
        <taxon>Metazoa</taxon>
        <taxon>Spiralia</taxon>
        <taxon>Lophotrochozoa</taxon>
        <taxon>Mollusca</taxon>
        <taxon>Bivalvia</taxon>
        <taxon>Autobranchia</taxon>
        <taxon>Pteriomorphia</taxon>
        <taxon>Arcoida</taxon>
        <taxon>Arcoidea</taxon>
        <taxon>Arcidae</taxon>
        <taxon>Tegillarca</taxon>
    </lineage>
</organism>
<dbReference type="InterPro" id="IPR014748">
    <property type="entry name" value="Enoyl-CoA_hydra_C"/>
</dbReference>
<dbReference type="PANTHER" id="PTHR11941">
    <property type="entry name" value="ENOYL-COA HYDRATASE-RELATED"/>
    <property type="match status" value="1"/>
</dbReference>
<dbReference type="Gene3D" id="1.10.12.10">
    <property type="entry name" value="Lyase 2-enoyl-coa Hydratase, Chain A, domain 2"/>
    <property type="match status" value="1"/>
</dbReference>
<gene>
    <name evidence="3" type="ORF">KUTeg_020451</name>
</gene>
<evidence type="ECO:0000313" key="3">
    <source>
        <dbReference type="EMBL" id="KAJ8301464.1"/>
    </source>
</evidence>
<comment type="similarity">
    <text evidence="1">Belongs to the enoyl-CoA hydratase/isomerase family.</text>
</comment>
<dbReference type="InterPro" id="IPR029045">
    <property type="entry name" value="ClpP/crotonase-like_dom_sf"/>
</dbReference>
<dbReference type="Pfam" id="PF00378">
    <property type="entry name" value="ECH_1"/>
    <property type="match status" value="1"/>
</dbReference>
<accession>A0ABQ9E7Z2</accession>
<dbReference type="InterPro" id="IPR001753">
    <property type="entry name" value="Enoyl-CoA_hydra/iso"/>
</dbReference>
<keyword evidence="4" id="KW-1185">Reference proteome</keyword>
<dbReference type="CDD" id="cd06558">
    <property type="entry name" value="crotonase-like"/>
    <property type="match status" value="1"/>
</dbReference>